<name>A0A1A9AWP6_PLESH</name>
<dbReference type="AlphaFoldDB" id="A0A1A9AWP6"/>
<dbReference type="EMBL" id="JAFNAA010000001">
    <property type="protein sequence ID" value="MBO1106908.1"/>
    <property type="molecule type" value="Genomic_DNA"/>
</dbReference>
<dbReference type="Proteomes" id="UP000664658">
    <property type="component" value="Unassembled WGS sequence"/>
</dbReference>
<sequence>MAQVKGRVIGLGIVALAVAAGLQYYTGSVFDQQLQQVKADLSPQSGVTITETARSFFSRQIDVKVVTESGDPSVQAAEILAKNAVSIWPLHISATTTLASQGLVAELEKLSGKPLPFAMHSSYTLGSDVKSNFTLGELKLTDEGNQFLIKPLTGDLTYNVNQRELDLKTDWQGGDLKSNQETALQVGAVSILTKQQQKQGLWFGTNTFDIASFSSETAASQVTFSNLKIDTDQQEKGEGLDFISQITLGDYQQTKPLQLNVKDALLKFQVTGLNRDALLVMSKQQKISEEQAQNELLQLLGKGVKVSIDQLSAKIGEGMLQGKGVMQLPADRAMPSNWDELLLPLTADAQLSVDEKVFLKQPQMLLMLLQLSSQGWISQKDGQLHSSVTIHDGMLSVNGNEVSQLF</sequence>
<dbReference type="KEGG" id="pshi:SAMEA2665130_1019"/>
<protein>
    <submittedName>
        <fullName evidence="1">DUF945 family protein</fullName>
    </submittedName>
</protein>
<proteinExistence type="predicted"/>
<organism evidence="1 2">
    <name type="scientific">Plesiomonas shigelloides</name>
    <name type="common">Aeromonas shigelloides</name>
    <dbReference type="NCBI Taxonomy" id="703"/>
    <lineage>
        <taxon>Bacteria</taxon>
        <taxon>Pseudomonadati</taxon>
        <taxon>Pseudomonadota</taxon>
        <taxon>Gammaproteobacteria</taxon>
        <taxon>Enterobacterales</taxon>
        <taxon>Enterobacteriaceae</taxon>
        <taxon>Plesiomonas</taxon>
    </lineage>
</organism>
<gene>
    <name evidence="1" type="ORF">J2R62_01505</name>
</gene>
<evidence type="ECO:0000313" key="2">
    <source>
        <dbReference type="Proteomes" id="UP000664658"/>
    </source>
</evidence>
<reference evidence="1" key="1">
    <citation type="submission" date="2021-03" db="EMBL/GenBank/DDBJ databases">
        <title>Plesiomonas shigelloides zfcc0051, isolated from zebrafish feces.</title>
        <authorList>
            <person name="Vanderhoek Z."/>
            <person name="Gaulke C."/>
        </authorList>
    </citation>
    <scope>NUCLEOTIDE SEQUENCE</scope>
    <source>
        <strain evidence="1">Zfcc0051</strain>
    </source>
</reference>
<dbReference type="InterPro" id="IPR010352">
    <property type="entry name" value="DUF945"/>
</dbReference>
<comment type="caution">
    <text evidence="1">The sequence shown here is derived from an EMBL/GenBank/DDBJ whole genome shotgun (WGS) entry which is preliminary data.</text>
</comment>
<dbReference type="Pfam" id="PF06097">
    <property type="entry name" value="DUF945"/>
    <property type="match status" value="1"/>
</dbReference>
<accession>A0A1A9AWP6</accession>
<dbReference type="RefSeq" id="WP_010862039.1">
    <property type="nucleotide sequence ID" value="NZ_CP027852.1"/>
</dbReference>
<evidence type="ECO:0000313" key="1">
    <source>
        <dbReference type="EMBL" id="MBO1106908.1"/>
    </source>
</evidence>